<reference evidence="9" key="1">
    <citation type="submission" date="2015-06" db="EMBL/GenBank/DDBJ databases">
        <authorList>
            <person name="Bertelli C."/>
        </authorList>
    </citation>
    <scope>NUCLEOTIDE SEQUENCE [LARGE SCALE GENOMIC DNA]</scope>
    <source>
        <strain evidence="9">CRIB-30</strain>
    </source>
</reference>
<dbReference type="Gene3D" id="3.50.50.60">
    <property type="entry name" value="FAD/NAD(P)-binding domain"/>
    <property type="match status" value="1"/>
</dbReference>
<comment type="pathway">
    <text evidence="6">Porphyrin-containing compound metabolism; protoheme biosynthesis.</text>
</comment>
<evidence type="ECO:0000256" key="1">
    <source>
        <dbReference type="ARBA" id="ARBA00001974"/>
    </source>
</evidence>
<comment type="similarity">
    <text evidence="6">Belongs to the protoporphyrinogen/coproporphyrinogen oxidase family. Coproporphyrinogen III oxidase subfamily.</text>
</comment>
<evidence type="ECO:0000256" key="2">
    <source>
        <dbReference type="ARBA" id="ARBA00022630"/>
    </source>
</evidence>
<organism evidence="8 9">
    <name type="scientific">Estrella lausannensis</name>
    <dbReference type="NCBI Taxonomy" id="483423"/>
    <lineage>
        <taxon>Bacteria</taxon>
        <taxon>Pseudomonadati</taxon>
        <taxon>Chlamydiota</taxon>
        <taxon>Chlamydiia</taxon>
        <taxon>Parachlamydiales</taxon>
        <taxon>Candidatus Criblamydiaceae</taxon>
        <taxon>Estrella</taxon>
    </lineage>
</organism>
<comment type="subcellular location">
    <subcellularLocation>
        <location evidence="6">Cytoplasm</location>
    </subcellularLocation>
</comment>
<gene>
    <name evidence="8" type="primary">hemY</name>
    <name evidence="8" type="ORF">ELAC_0273</name>
</gene>
<proteinExistence type="inferred from homology"/>
<dbReference type="InterPro" id="IPR050464">
    <property type="entry name" value="Zeta_carotene_desat/Oxidored"/>
</dbReference>
<dbReference type="SUPFAM" id="SSF54373">
    <property type="entry name" value="FAD-linked reductases, C-terminal domain"/>
    <property type="match status" value="1"/>
</dbReference>
<dbReference type="InterPro" id="IPR036188">
    <property type="entry name" value="FAD/NAD-bd_sf"/>
</dbReference>
<keyword evidence="5 6" id="KW-0350">Heme biosynthesis</keyword>
<comment type="catalytic activity">
    <reaction evidence="6">
        <text>coproporphyrinogen III + 3 O2 = coproporphyrin III + 3 H2O2</text>
        <dbReference type="Rhea" id="RHEA:43436"/>
        <dbReference type="ChEBI" id="CHEBI:15379"/>
        <dbReference type="ChEBI" id="CHEBI:16240"/>
        <dbReference type="ChEBI" id="CHEBI:57309"/>
        <dbReference type="ChEBI" id="CHEBI:131725"/>
        <dbReference type="EC" id="1.3.3.15"/>
    </reaction>
</comment>
<dbReference type="NCBIfam" id="TIGR00562">
    <property type="entry name" value="proto_IX_ox"/>
    <property type="match status" value="1"/>
</dbReference>
<keyword evidence="6" id="KW-0963">Cytoplasm</keyword>
<keyword evidence="4 6" id="KW-0560">Oxidoreductase</keyword>
<dbReference type="Pfam" id="PF01593">
    <property type="entry name" value="Amino_oxidase"/>
    <property type="match status" value="1"/>
</dbReference>
<evidence type="ECO:0000313" key="8">
    <source>
        <dbReference type="EMBL" id="CRX37634.1"/>
    </source>
</evidence>
<dbReference type="InterPro" id="IPR004572">
    <property type="entry name" value="Protoporphyrinogen_oxidase"/>
</dbReference>
<comment type="function">
    <text evidence="6">Involved in coproporphyrin-dependent heme b biosynthesis. Catalyzes the oxidation of coproporphyrinogen III to coproporphyrin III.</text>
</comment>
<dbReference type="RefSeq" id="WP_098037497.1">
    <property type="nucleotide sequence ID" value="NZ_CWGJ01000005.1"/>
</dbReference>
<keyword evidence="9" id="KW-1185">Reference proteome</keyword>
<evidence type="ECO:0000256" key="5">
    <source>
        <dbReference type="ARBA" id="ARBA00023133"/>
    </source>
</evidence>
<feature type="domain" description="Amine oxidase" evidence="7">
    <location>
        <begin position="11"/>
        <end position="451"/>
    </location>
</feature>
<dbReference type="Proteomes" id="UP000220251">
    <property type="component" value="Unassembled WGS sequence"/>
</dbReference>
<keyword evidence="3 6" id="KW-0274">FAD</keyword>
<sequence>MLDVAVIGGGISGLAAAYALKTEGGGKVKQALFEKENRVGGWIKTLRREGFLFDLGPHTIRTRGTGLEALRLALSLNLQNEILFPAKASHARYILQNGELEKAPSGFLSLIFSPLSRKLLPALLREPFVARGNNENETVADFFARRFSKDLADTFIDPLMKGIFAGDSRQLSLRACFPDLSVAETTHRSLILWMLFGDRTPPPVDMQVYKRQGPLFSFRQGMATLTDALEKDLQDTLFKGEEVVKLTFDKTWTITLLSGKQFKARSIITALPLPPLKKLLGPLLPEAACGFEIPYASLAVVPIGFKSKLHQVPEGFGYLVPSQEKSPLLGAIFDSSIFPSQGEGSFKTRMTAMLGGALHPGFLQQTDEEIKETALKEISRHLKIKPLQPDFIEVHRIASAIPQYGIAHCREMARFQQELKTKLPTLQWIGSSVGGVSVGDCIHTANRAAAETLRACLLICEKSKSLR</sequence>
<dbReference type="AlphaFoldDB" id="A0A0H5DQ35"/>
<dbReference type="InterPro" id="IPR002937">
    <property type="entry name" value="Amino_oxidase"/>
</dbReference>
<dbReference type="GO" id="GO:0005737">
    <property type="term" value="C:cytoplasm"/>
    <property type="evidence" value="ECO:0007669"/>
    <property type="project" value="UniProtKB-SubCell"/>
</dbReference>
<dbReference type="GO" id="GO:0004729">
    <property type="term" value="F:oxygen-dependent protoporphyrinogen oxidase activity"/>
    <property type="evidence" value="ECO:0007669"/>
    <property type="project" value="UniProtKB-UniRule"/>
</dbReference>
<dbReference type="PANTHER" id="PTHR42923:SF3">
    <property type="entry name" value="PROTOPORPHYRINOGEN OXIDASE"/>
    <property type="match status" value="1"/>
</dbReference>
<dbReference type="EMBL" id="CWGJ01000005">
    <property type="protein sequence ID" value="CRX37634.1"/>
    <property type="molecule type" value="Genomic_DNA"/>
</dbReference>
<dbReference type="GO" id="GO:0006783">
    <property type="term" value="P:heme biosynthetic process"/>
    <property type="evidence" value="ECO:0007669"/>
    <property type="project" value="UniProtKB-UniRule"/>
</dbReference>
<dbReference type="PANTHER" id="PTHR42923">
    <property type="entry name" value="PROTOPORPHYRINOGEN OXIDASE"/>
    <property type="match status" value="1"/>
</dbReference>
<evidence type="ECO:0000256" key="4">
    <source>
        <dbReference type="ARBA" id="ARBA00023002"/>
    </source>
</evidence>
<name>A0A0H5DQ35_9BACT</name>
<dbReference type="SUPFAM" id="SSF51905">
    <property type="entry name" value="FAD/NAD(P)-binding domain"/>
    <property type="match status" value="1"/>
</dbReference>
<dbReference type="EC" id="1.3.3.15" evidence="6"/>
<accession>A0A0H5DQ35</accession>
<dbReference type="OrthoDB" id="20837at2"/>
<evidence type="ECO:0000313" key="9">
    <source>
        <dbReference type="Proteomes" id="UP000220251"/>
    </source>
</evidence>
<comment type="cofactor">
    <cofactor evidence="1 6">
        <name>FAD</name>
        <dbReference type="ChEBI" id="CHEBI:57692"/>
    </cofactor>
</comment>
<evidence type="ECO:0000256" key="6">
    <source>
        <dbReference type="RuleBase" id="RU364052"/>
    </source>
</evidence>
<evidence type="ECO:0000256" key="3">
    <source>
        <dbReference type="ARBA" id="ARBA00022827"/>
    </source>
</evidence>
<keyword evidence="2 6" id="KW-0285">Flavoprotein</keyword>
<evidence type="ECO:0000259" key="7">
    <source>
        <dbReference type="Pfam" id="PF01593"/>
    </source>
</evidence>
<dbReference type="UniPathway" id="UPA00252"/>
<protein>
    <recommendedName>
        <fullName evidence="6">Coproporphyrinogen III oxidase</fullName>
        <ecNumber evidence="6">1.3.3.15</ecNumber>
    </recommendedName>
</protein>